<protein>
    <submittedName>
        <fullName evidence="2">Uncharacterized protein</fullName>
    </submittedName>
</protein>
<gene>
    <name evidence="2" type="ORF">PgNI_02597</name>
</gene>
<sequence length="79" mass="8914">MEGRVCRSVIHMLPLGWHCQGASIGCVPIGLHIFYRSNIWLEIVCKDNQQVGLIAKPLYHKNGFHCIRRVLLSASMLAL</sequence>
<dbReference type="RefSeq" id="XP_030986485.1">
    <property type="nucleotide sequence ID" value="XM_031122659.1"/>
</dbReference>
<dbReference type="AlphaFoldDB" id="A0A6P8BH09"/>
<evidence type="ECO:0000313" key="1">
    <source>
        <dbReference type="Proteomes" id="UP000515153"/>
    </source>
</evidence>
<organism evidence="1 2">
    <name type="scientific">Pyricularia grisea</name>
    <name type="common">Crabgrass-specific blast fungus</name>
    <name type="synonym">Magnaporthe grisea</name>
    <dbReference type="NCBI Taxonomy" id="148305"/>
    <lineage>
        <taxon>Eukaryota</taxon>
        <taxon>Fungi</taxon>
        <taxon>Dikarya</taxon>
        <taxon>Ascomycota</taxon>
        <taxon>Pezizomycotina</taxon>
        <taxon>Sordariomycetes</taxon>
        <taxon>Sordariomycetidae</taxon>
        <taxon>Magnaporthales</taxon>
        <taxon>Pyriculariaceae</taxon>
        <taxon>Pyricularia</taxon>
    </lineage>
</organism>
<reference evidence="2" key="2">
    <citation type="submission" date="2019-10" db="EMBL/GenBank/DDBJ databases">
        <authorList>
            <consortium name="NCBI Genome Project"/>
        </authorList>
    </citation>
    <scope>NUCLEOTIDE SEQUENCE</scope>
    <source>
        <strain evidence="2">NI907</strain>
    </source>
</reference>
<reference evidence="2" key="1">
    <citation type="journal article" date="2019" name="Mol. Biol. Evol.">
        <title>Blast fungal genomes show frequent chromosomal changes, gene gains and losses, and effector gene turnover.</title>
        <authorList>
            <person name="Gomez Luciano L.B."/>
            <person name="Jason Tsai I."/>
            <person name="Chuma I."/>
            <person name="Tosa Y."/>
            <person name="Chen Y.H."/>
            <person name="Li J.Y."/>
            <person name="Li M.Y."/>
            <person name="Jade Lu M.Y."/>
            <person name="Nakayashiki H."/>
            <person name="Li W.H."/>
        </authorList>
    </citation>
    <scope>NUCLEOTIDE SEQUENCE</scope>
    <source>
        <strain evidence="2">NI907</strain>
    </source>
</reference>
<keyword evidence="1" id="KW-1185">Reference proteome</keyword>
<reference evidence="2" key="3">
    <citation type="submission" date="2025-08" db="UniProtKB">
        <authorList>
            <consortium name="RefSeq"/>
        </authorList>
    </citation>
    <scope>IDENTIFICATION</scope>
    <source>
        <strain evidence="2">NI907</strain>
    </source>
</reference>
<name>A0A6P8BH09_PYRGI</name>
<proteinExistence type="predicted"/>
<dbReference type="KEGG" id="pgri:PgNI_02597"/>
<dbReference type="GeneID" id="41957570"/>
<dbReference type="PROSITE" id="PS51257">
    <property type="entry name" value="PROKAR_LIPOPROTEIN"/>
    <property type="match status" value="1"/>
</dbReference>
<evidence type="ECO:0000313" key="2">
    <source>
        <dbReference type="RefSeq" id="XP_030986485.1"/>
    </source>
</evidence>
<dbReference type="Proteomes" id="UP000515153">
    <property type="component" value="Unplaced"/>
</dbReference>
<accession>A0A6P8BH09</accession>